<dbReference type="Pfam" id="PF01323">
    <property type="entry name" value="DSBA"/>
    <property type="match status" value="1"/>
</dbReference>
<evidence type="ECO:0000313" key="3">
    <source>
        <dbReference type="Proteomes" id="UP000789833"/>
    </source>
</evidence>
<name>A0ABM8YPB8_9BACI</name>
<protein>
    <recommendedName>
        <fullName evidence="1">DSBA-like thioredoxin domain-containing protein</fullName>
    </recommendedName>
</protein>
<proteinExistence type="predicted"/>
<accession>A0ABM8YPB8</accession>
<gene>
    <name evidence="2" type="ORF">BACCIP111883_02415</name>
</gene>
<feature type="domain" description="DSBA-like thioredoxin" evidence="1">
    <location>
        <begin position="3"/>
        <end position="204"/>
    </location>
</feature>
<sequence>MKIEIWSDFVCPFCYIGKRRLESALEKFPHNEKVEIEFKSYELDPNAKSNPNTTVYESLAKKYGMPVEEAKKMSDNVAKQALEIGLVFNFDTAITANTFDAHRLAKYAETKGKASEMTESLLRSYFTDSKHIGDHEFLTELAEGIGLEAHEVKKVLAGEEYEKDVRFDEKEAREIGVQGVPFFVFNSKYAISGAQPPDVFLEALERVWEEENEKPKLQTFESGKKTETSYCSDDCCD</sequence>
<dbReference type="EMBL" id="CAKJTJ010000012">
    <property type="protein sequence ID" value="CAG9621642.1"/>
    <property type="molecule type" value="Genomic_DNA"/>
</dbReference>
<evidence type="ECO:0000313" key="2">
    <source>
        <dbReference type="EMBL" id="CAG9621642.1"/>
    </source>
</evidence>
<keyword evidence="3" id="KW-1185">Reference proteome</keyword>
<dbReference type="InterPro" id="IPR036249">
    <property type="entry name" value="Thioredoxin-like_sf"/>
</dbReference>
<reference evidence="2 3" key="1">
    <citation type="submission" date="2021-10" db="EMBL/GenBank/DDBJ databases">
        <authorList>
            <person name="Criscuolo A."/>
        </authorList>
    </citation>
    <scope>NUCLEOTIDE SEQUENCE [LARGE SCALE GENOMIC DNA]</scope>
    <source>
        <strain evidence="3">CIP 111883</strain>
    </source>
</reference>
<comment type="caution">
    <text evidence="2">The sequence shown here is derived from an EMBL/GenBank/DDBJ whole genome shotgun (WGS) entry which is preliminary data.</text>
</comment>
<dbReference type="PANTHER" id="PTHR13887">
    <property type="entry name" value="GLUTATHIONE S-TRANSFERASE KAPPA"/>
    <property type="match status" value="1"/>
</dbReference>
<dbReference type="SUPFAM" id="SSF52833">
    <property type="entry name" value="Thioredoxin-like"/>
    <property type="match status" value="1"/>
</dbReference>
<organism evidence="2 3">
    <name type="scientific">Sutcliffiella rhizosphaerae</name>
    <dbReference type="NCBI Taxonomy" id="2880967"/>
    <lineage>
        <taxon>Bacteria</taxon>
        <taxon>Bacillati</taxon>
        <taxon>Bacillota</taxon>
        <taxon>Bacilli</taxon>
        <taxon>Bacillales</taxon>
        <taxon>Bacillaceae</taxon>
        <taxon>Sutcliffiella</taxon>
    </lineage>
</organism>
<evidence type="ECO:0000259" key="1">
    <source>
        <dbReference type="Pfam" id="PF01323"/>
    </source>
</evidence>
<dbReference type="Proteomes" id="UP000789833">
    <property type="component" value="Unassembled WGS sequence"/>
</dbReference>
<dbReference type="CDD" id="cd03024">
    <property type="entry name" value="DsbA_FrnE"/>
    <property type="match status" value="1"/>
</dbReference>
<dbReference type="PANTHER" id="PTHR13887:SF41">
    <property type="entry name" value="THIOREDOXIN SUPERFAMILY PROTEIN"/>
    <property type="match status" value="1"/>
</dbReference>
<dbReference type="RefSeq" id="WP_230501527.1">
    <property type="nucleotide sequence ID" value="NZ_CAKJTJ010000012.1"/>
</dbReference>
<dbReference type="Gene3D" id="3.40.30.10">
    <property type="entry name" value="Glutaredoxin"/>
    <property type="match status" value="1"/>
</dbReference>
<dbReference type="InterPro" id="IPR001853">
    <property type="entry name" value="DSBA-like_thioredoxin_dom"/>
</dbReference>